<accession>A0ABQ8Y4I4</accession>
<evidence type="ECO:0000256" key="1">
    <source>
        <dbReference type="ARBA" id="ARBA00022723"/>
    </source>
</evidence>
<name>A0ABQ8Y4I4_9EUKA</name>
<feature type="domain" description="SP-RING-type" evidence="6">
    <location>
        <begin position="226"/>
        <end position="314"/>
    </location>
</feature>
<evidence type="ECO:0000256" key="3">
    <source>
        <dbReference type="ARBA" id="ARBA00022833"/>
    </source>
</evidence>
<keyword evidence="3" id="KW-0862">Zinc</keyword>
<reference evidence="7" key="1">
    <citation type="submission" date="2022-08" db="EMBL/GenBank/DDBJ databases">
        <title>Novel sulfate-reducing endosymbionts in the free-living metamonad Anaeramoeba.</title>
        <authorList>
            <person name="Jerlstrom-Hultqvist J."/>
            <person name="Cepicka I."/>
            <person name="Gallot-Lavallee L."/>
            <person name="Salas-Leiva D."/>
            <person name="Curtis B.A."/>
            <person name="Zahonova K."/>
            <person name="Pipaliya S."/>
            <person name="Dacks J."/>
            <person name="Roger A.J."/>
        </authorList>
    </citation>
    <scope>NUCLEOTIDE SEQUENCE</scope>
    <source>
        <strain evidence="7">Schooner1</strain>
    </source>
</reference>
<keyword evidence="2 4" id="KW-0863">Zinc-finger</keyword>
<gene>
    <name evidence="7" type="ORF">M0813_24895</name>
</gene>
<dbReference type="PANTHER" id="PTHR10782:SF4">
    <property type="entry name" value="TONALLI, ISOFORM E"/>
    <property type="match status" value="1"/>
</dbReference>
<dbReference type="EMBL" id="JAOAOG010000218">
    <property type="protein sequence ID" value="KAJ6239671.1"/>
    <property type="molecule type" value="Genomic_DNA"/>
</dbReference>
<organism evidence="7 8">
    <name type="scientific">Anaeramoeba flamelloides</name>
    <dbReference type="NCBI Taxonomy" id="1746091"/>
    <lineage>
        <taxon>Eukaryota</taxon>
        <taxon>Metamonada</taxon>
        <taxon>Anaeramoebidae</taxon>
        <taxon>Anaeramoeba</taxon>
    </lineage>
</organism>
<dbReference type="CDD" id="cd16650">
    <property type="entry name" value="SP-RING_PIAS-like"/>
    <property type="match status" value="1"/>
</dbReference>
<keyword evidence="1" id="KW-0479">Metal-binding</keyword>
<dbReference type="SUPFAM" id="SSF57850">
    <property type="entry name" value="RING/U-box"/>
    <property type="match status" value="1"/>
</dbReference>
<feature type="region of interest" description="Disordered" evidence="5">
    <location>
        <begin position="213"/>
        <end position="238"/>
    </location>
</feature>
<dbReference type="InterPro" id="IPR004181">
    <property type="entry name" value="Znf_MIZ"/>
</dbReference>
<keyword evidence="8" id="KW-1185">Reference proteome</keyword>
<sequence length="451" mass="53594">MIFYQNQKTPTTTVDRFKKALLCKINNISQLQKRELFTQLKNHYHKSKRVSYRAILHILFGDSLFFQPLFPPLIGPGIVNTEKSLQFVVPKERIEKIRNDCKKFGSKFFIRFLRNSVSRKKSQSQLLNISINERKFKVQTNKPIEMDLKLFDQEENFIKFEAFTVVDEIVIVFQHMKQVELTRIIRSIKERKTVSSKDILKCYNEIHSRNENEKENVNLSEKENVNKNESKTTQKKKKKKNDIISLNCPISKKPINVPVRTLKCKHRQCFDLIQYAKYAERTKNWRCPICKIPIKFSDLVVDGYVQNLIELEGKNQFQEFQIFPNGEWKKLSKVQLQDLHQINSLFQKNCRINNRKRSFNKTDNFTKLKNFKNMNFYSDHNLKSDLDFINLKKRKNAQNVNNNNIDYLTKSGTNKFLFKVPRNTKSSLFQKNKSVPNIHLNNNKHKDFLKK</sequence>
<evidence type="ECO:0000313" key="7">
    <source>
        <dbReference type="EMBL" id="KAJ6239671.1"/>
    </source>
</evidence>
<dbReference type="Gene3D" id="3.30.40.10">
    <property type="entry name" value="Zinc/RING finger domain, C3HC4 (zinc finger)"/>
    <property type="match status" value="1"/>
</dbReference>
<feature type="compositionally biased region" description="Basic and acidic residues" evidence="5">
    <location>
        <begin position="213"/>
        <end position="232"/>
    </location>
</feature>
<evidence type="ECO:0000259" key="6">
    <source>
        <dbReference type="PROSITE" id="PS51044"/>
    </source>
</evidence>
<proteinExistence type="predicted"/>
<dbReference type="PROSITE" id="PS51044">
    <property type="entry name" value="ZF_SP_RING"/>
    <property type="match status" value="1"/>
</dbReference>
<protein>
    <submittedName>
        <fullName evidence="7">Zinc finger miz domain-containing protein</fullName>
    </submittedName>
</protein>
<evidence type="ECO:0000256" key="2">
    <source>
        <dbReference type="ARBA" id="ARBA00022771"/>
    </source>
</evidence>
<dbReference type="PANTHER" id="PTHR10782">
    <property type="entry name" value="ZINC FINGER MIZ DOMAIN-CONTAINING PROTEIN"/>
    <property type="match status" value="1"/>
</dbReference>
<dbReference type="Proteomes" id="UP001150062">
    <property type="component" value="Unassembled WGS sequence"/>
</dbReference>
<dbReference type="Pfam" id="PF02891">
    <property type="entry name" value="zf-MIZ"/>
    <property type="match status" value="1"/>
</dbReference>
<evidence type="ECO:0000256" key="4">
    <source>
        <dbReference type="PROSITE-ProRule" id="PRU00452"/>
    </source>
</evidence>
<evidence type="ECO:0000313" key="8">
    <source>
        <dbReference type="Proteomes" id="UP001150062"/>
    </source>
</evidence>
<evidence type="ECO:0000256" key="5">
    <source>
        <dbReference type="SAM" id="MobiDB-lite"/>
    </source>
</evidence>
<comment type="caution">
    <text evidence="7">The sequence shown here is derived from an EMBL/GenBank/DDBJ whole genome shotgun (WGS) entry which is preliminary data.</text>
</comment>
<dbReference type="InterPro" id="IPR013083">
    <property type="entry name" value="Znf_RING/FYVE/PHD"/>
</dbReference>